<feature type="region of interest" description="Disordered" evidence="1">
    <location>
        <begin position="45"/>
        <end position="64"/>
    </location>
</feature>
<proteinExistence type="predicted"/>
<dbReference type="InterPro" id="IPR012459">
    <property type="entry name" value="Rrp15"/>
</dbReference>
<evidence type="ECO:0000313" key="2">
    <source>
        <dbReference type="Proteomes" id="UP000694843"/>
    </source>
</evidence>
<dbReference type="GO" id="GO:0006364">
    <property type="term" value="P:rRNA processing"/>
    <property type="evidence" value="ECO:0007669"/>
    <property type="project" value="InterPro"/>
</dbReference>
<dbReference type="Proteomes" id="UP000694843">
    <property type="component" value="Unplaced"/>
</dbReference>
<protein>
    <submittedName>
        <fullName evidence="3 4">Uncharacterized protein LOC108677328</fullName>
    </submittedName>
</protein>
<name>A0A8B7P4H8_HYAAZ</name>
<dbReference type="RefSeq" id="XP_047738553.1">
    <property type="nucleotide sequence ID" value="XM_047882597.1"/>
</dbReference>
<evidence type="ECO:0000313" key="3">
    <source>
        <dbReference type="RefSeq" id="XP_018021034.1"/>
    </source>
</evidence>
<dbReference type="RefSeq" id="XP_018021034.1">
    <property type="nucleotide sequence ID" value="XM_018165545.2"/>
</dbReference>
<reference evidence="3 4" key="1">
    <citation type="submission" date="2025-04" db="UniProtKB">
        <authorList>
            <consortium name="RefSeq"/>
        </authorList>
    </citation>
    <scope>IDENTIFICATION</scope>
    <source>
        <tissue evidence="3 4">Whole organism</tissue>
    </source>
</reference>
<sequence length="150" mass="16916">MQKMVSHSHYGPGNAPSLLHLKRQILLEILQSDGTILEGKYEESIPKTTKKEHDQPRPLSKKRKTDKLYNTALENTNVVKEKKLRSLATKGVVQVLNTLEQCQQEKKRASNTYDKKPTSQVSEMSAITSGNSGLMNFLLKKTMVSIFCVI</sequence>
<feature type="compositionally biased region" description="Basic and acidic residues" evidence="1">
    <location>
        <begin position="45"/>
        <end position="56"/>
    </location>
</feature>
<evidence type="ECO:0000313" key="5">
    <source>
        <dbReference type="RefSeq" id="XP_047738553.1"/>
    </source>
</evidence>
<keyword evidence="2" id="KW-1185">Reference proteome</keyword>
<accession>A0A8B7P4H8</accession>
<dbReference type="AlphaFoldDB" id="A0A8B7P4H8"/>
<dbReference type="OrthoDB" id="20949at2759"/>
<gene>
    <name evidence="3 4 5" type="primary">LOC108677328</name>
</gene>
<dbReference type="KEGG" id="hazt:108677328"/>
<organism evidence="2 3">
    <name type="scientific">Hyalella azteca</name>
    <name type="common">Amphipod</name>
    <dbReference type="NCBI Taxonomy" id="294128"/>
    <lineage>
        <taxon>Eukaryota</taxon>
        <taxon>Metazoa</taxon>
        <taxon>Ecdysozoa</taxon>
        <taxon>Arthropoda</taxon>
        <taxon>Crustacea</taxon>
        <taxon>Multicrustacea</taxon>
        <taxon>Malacostraca</taxon>
        <taxon>Eumalacostraca</taxon>
        <taxon>Peracarida</taxon>
        <taxon>Amphipoda</taxon>
        <taxon>Senticaudata</taxon>
        <taxon>Talitrida</taxon>
        <taxon>Talitroidea</taxon>
        <taxon>Hyalellidae</taxon>
        <taxon>Hyalella</taxon>
    </lineage>
</organism>
<evidence type="ECO:0000313" key="4">
    <source>
        <dbReference type="RefSeq" id="XP_018021035.1"/>
    </source>
</evidence>
<evidence type="ECO:0000256" key="1">
    <source>
        <dbReference type="SAM" id="MobiDB-lite"/>
    </source>
</evidence>
<dbReference type="RefSeq" id="XP_018021035.1">
    <property type="nucleotide sequence ID" value="XM_018165546.2"/>
</dbReference>
<dbReference type="Pfam" id="PF07890">
    <property type="entry name" value="Rrp15p"/>
    <property type="match status" value="1"/>
</dbReference>
<dbReference type="GeneID" id="108677328"/>